<evidence type="ECO:0000313" key="3">
    <source>
        <dbReference type="Proteomes" id="UP000509548"/>
    </source>
</evidence>
<evidence type="ECO:0000313" key="4">
    <source>
        <dbReference type="Proteomes" id="UP001462961"/>
    </source>
</evidence>
<dbReference type="RefSeq" id="WP_107200708.1">
    <property type="nucleotide sequence ID" value="NZ_CP015958.1"/>
</dbReference>
<evidence type="ECO:0000313" key="1">
    <source>
        <dbReference type="EMBL" id="MEO1752488.1"/>
    </source>
</evidence>
<dbReference type="Proteomes" id="UP001462961">
    <property type="component" value="Unassembled WGS sequence"/>
</dbReference>
<name>A0A9Q6WKM0_9BURK</name>
<accession>A0A9Q6WKM0</accession>
<evidence type="ECO:0000313" key="2">
    <source>
        <dbReference type="EMBL" id="QLB62265.1"/>
    </source>
</evidence>
<dbReference type="InterPro" id="IPR027417">
    <property type="entry name" value="P-loop_NTPase"/>
</dbReference>
<evidence type="ECO:0008006" key="5">
    <source>
        <dbReference type="Google" id="ProtNLM"/>
    </source>
</evidence>
<reference evidence="2" key="2">
    <citation type="submission" date="2016-06" db="EMBL/GenBank/DDBJ databases">
        <authorList>
            <person name="Huang P."/>
            <person name="Jiang X."/>
            <person name="Liu X."/>
        </authorList>
    </citation>
    <scope>NUCLEOTIDE SEQUENCE</scope>
    <source>
        <strain evidence="2">852011</strain>
    </source>
</reference>
<gene>
    <name evidence="2" type="ORF">A9O66_07650</name>
    <name evidence="1" type="ORF">VOI32_00900</name>
</gene>
<protein>
    <recommendedName>
        <fullName evidence="5">ATP-binding protein</fullName>
    </recommendedName>
</protein>
<dbReference type="AlphaFoldDB" id="A0A9Q6WKM0"/>
<organism evidence="2 3">
    <name type="scientific">Paraburkholderia caribensis</name>
    <dbReference type="NCBI Taxonomy" id="75105"/>
    <lineage>
        <taxon>Bacteria</taxon>
        <taxon>Pseudomonadati</taxon>
        <taxon>Pseudomonadota</taxon>
        <taxon>Betaproteobacteria</taxon>
        <taxon>Burkholderiales</taxon>
        <taxon>Burkholderiaceae</taxon>
        <taxon>Paraburkholderia</taxon>
    </lineage>
</organism>
<dbReference type="Proteomes" id="UP000509548">
    <property type="component" value="Chromosome 1"/>
</dbReference>
<dbReference type="EMBL" id="CP015958">
    <property type="protein sequence ID" value="QLB62265.1"/>
    <property type="molecule type" value="Genomic_DNA"/>
</dbReference>
<proteinExistence type="predicted"/>
<dbReference type="SUPFAM" id="SSF52540">
    <property type="entry name" value="P-loop containing nucleoside triphosphate hydrolases"/>
    <property type="match status" value="1"/>
</dbReference>
<keyword evidence="4" id="KW-1185">Reference proteome</keyword>
<sequence length="1152" mass="126621">MSERIIDAIELGGRHTRSIALSRDLRDESAVENYLPTPNAIGALKQIGEGLDAGNAQRAWKIVGPYGSGKSALGVMIAHLLSGHDEHPAAWELLNRSAPRVAALFQRSRRFPLAVVGARVSLGSALASAIGEALSGWPQSKAAVSMGKQLNEYEGTYKSRPLNAVAGELVADFAGVAQGAGFDGVVLLVDEVGKFVEYAALYPEQGDLIALQQIAEQACRADNAGLAVVAMLHQHFASYAAGVGRALSDEWHKVASRFEEIPFDEPIERYAHFAVHAIRAKPRLAREHGLADDAREIYAKALEYGVLRAPMSADQRLFERAEQLYPLHPLSIAALAVISKRYGQSERSFHAFLRGNEPFALRDFSERNGLAERPWYRLPELFDYLAGGYGLRFRDLAAERRWAFAVATIERQALDPSALRTLKSIAVMELVQGGVGIPITAGFLAFALGDVTLKAISTTLERLVEQGLLVHRRNRSEFSFAVSDAINVEALYEQAARVGEDELIVRGISEVLAQRLVVANKHYDTSGTIRTMRVIAGSPAAWPQIPACKGDDVRPDGWLKLVLVTGGADAEAAVRHKLKSESDELVISACLPLSAEGRAALAEYSIWLAVQREVTSKRLDPWTSQYVGGRVHDARESVGRLVLSELNPFPGRPGCEYWYKGKPIPGSRDLNVSQLASWLFDSVYCETPKIVNELINKDRPAPAIVVARQRLFDVLISGDPSRQICAPNEYPPERLIHSTLLRDTGIWREGAGGWKLVAPTAGAPVDITAVWSAISETLRADTVATFASVMERLASAPLGVRAGPAGIWAVLYLMVHRSNCAVFERGTLVLELTAEHLQRMFRNPQSFELRELAQGDRSRKLLHDYRVAMSAIGCVVDDELTWLELARSLYRWFGRLPEYSLQTGRLEKDAVLVRSVLKKAQDPIKLLTVSLPELHSQTKSKSAFVDWLSHTLSELGIAHRRLQDAVSADVGRAFEISGPLSRVRNQLQTECAGLAADLADARLKSFILRCTDLSLTDEKWLDSIANLVVQRSLDAWTDETLGRFSQSLTELCGQYKRWVRLVSQRSRLPRSAERFVGLTLTMPGGQEASLFVNTTEQSKTLARNVVQMISDAVAGDHQLAAAALAQALQELQSLQMSKLSKEESTDGKREAR</sequence>
<dbReference type="EMBL" id="JAYLVJ010000001">
    <property type="protein sequence ID" value="MEO1752488.1"/>
    <property type="molecule type" value="Genomic_DNA"/>
</dbReference>
<reference evidence="2 3" key="1">
    <citation type="journal article" date="2014" name="Genome Announc.">
        <title>Draft Genome Sequence of the Haloacid-Degrading Burkholderia caribensis Strain MBA4.</title>
        <authorList>
            <person name="Pan Y."/>
            <person name="Kong K.F."/>
            <person name="Tsang J.S."/>
        </authorList>
    </citation>
    <scope>NUCLEOTIDE SEQUENCE [LARGE SCALE GENOMIC DNA]</scope>
    <source>
        <strain evidence="2 3">852011</strain>
    </source>
</reference>
<reference evidence="1 4" key="3">
    <citation type="submission" date="2024-01" db="EMBL/GenBank/DDBJ databases">
        <title>The diversity of rhizobia nodulating Mimosa spp. in eleven states of Brazil covering several biomes is determined by host plant, location, and edaphic factors.</title>
        <authorList>
            <person name="Rouws L."/>
            <person name="Barauna A."/>
            <person name="Beukes C."/>
            <person name="De Faria S.M."/>
            <person name="Gross E."/>
            <person name="Dos Reis Junior F.B."/>
            <person name="Simon M."/>
            <person name="Maluk M."/>
            <person name="Odee D.W."/>
            <person name="Kenicer G."/>
            <person name="Young J.P.W."/>
            <person name="Reis V.M."/>
            <person name="Zilli J."/>
            <person name="James E.K."/>
        </authorList>
    </citation>
    <scope>NUCLEOTIDE SEQUENCE [LARGE SCALE GENOMIC DNA]</scope>
    <source>
        <strain evidence="1 4">JHI1651</strain>
    </source>
</reference>